<dbReference type="STRING" id="89784.SAMN04489725_10641"/>
<sequence length="140" mass="14982">MTKGMRFGVGDRLAPLTKPPVTRTQLVMYAGASGDFNPIHTVESFAQEAGLGGVIAHGMLTMAFVGQMLTDLFGESGELSTFGIRFIDMVRPDDIITCEGVVTEVEEAPNGQIVTCDVWATKAPGDVKVVQGTARFRIFA</sequence>
<dbReference type="Gene3D" id="3.10.129.10">
    <property type="entry name" value="Hotdog Thioesterase"/>
    <property type="match status" value="1"/>
</dbReference>
<dbReference type="AlphaFoldDB" id="A0A1H2TQ01"/>
<evidence type="ECO:0000313" key="2">
    <source>
        <dbReference type="EMBL" id="GLV13924.1"/>
    </source>
</evidence>
<keyword evidence="4" id="KW-1185">Reference proteome</keyword>
<reference evidence="4" key="2">
    <citation type="submission" date="2016-10" db="EMBL/GenBank/DDBJ databases">
        <authorList>
            <person name="Varghese N."/>
        </authorList>
    </citation>
    <scope>NUCLEOTIDE SEQUENCE [LARGE SCALE GENOMIC DNA]</scope>
    <source>
        <strain evidence="4">DSM 12489</strain>
    </source>
</reference>
<dbReference type="SUPFAM" id="SSF54637">
    <property type="entry name" value="Thioesterase/thiol ester dehydrase-isomerase"/>
    <property type="match status" value="1"/>
</dbReference>
<organism evidence="3 4">
    <name type="scientific">Alicyclobacillus hesperidum</name>
    <dbReference type="NCBI Taxonomy" id="89784"/>
    <lineage>
        <taxon>Bacteria</taxon>
        <taxon>Bacillati</taxon>
        <taxon>Bacillota</taxon>
        <taxon>Bacilli</taxon>
        <taxon>Bacillales</taxon>
        <taxon>Alicyclobacillaceae</taxon>
        <taxon>Alicyclobacillus</taxon>
    </lineage>
</organism>
<feature type="domain" description="MaoC-like" evidence="1">
    <location>
        <begin position="19"/>
        <end position="110"/>
    </location>
</feature>
<evidence type="ECO:0000313" key="4">
    <source>
        <dbReference type="Proteomes" id="UP000182589"/>
    </source>
</evidence>
<dbReference type="Pfam" id="PF01575">
    <property type="entry name" value="MaoC_dehydratas"/>
    <property type="match status" value="1"/>
</dbReference>
<name>A0A1H2TQ01_9BACL</name>
<evidence type="ECO:0000313" key="3">
    <source>
        <dbReference type="EMBL" id="SDW45384.1"/>
    </source>
</evidence>
<reference evidence="2" key="3">
    <citation type="submission" date="2023-02" db="EMBL/GenBank/DDBJ databases">
        <title>Proposal of a novel subspecies: Alicyclobacillus hesperidum subspecies aegle.</title>
        <authorList>
            <person name="Goto K."/>
            <person name="Fujii T."/>
            <person name="Yasui K."/>
            <person name="Mochida K."/>
            <person name="Kato-Tanaka Y."/>
            <person name="Morohoshi S."/>
            <person name="An S.Y."/>
            <person name="Kasai H."/>
            <person name="Yokota A."/>
        </authorList>
    </citation>
    <scope>NUCLEOTIDE SEQUENCE</scope>
    <source>
        <strain evidence="2">DSM 12766</strain>
    </source>
</reference>
<dbReference type="PANTHER" id="PTHR43841:SF3">
    <property type="entry name" value="(3R)-HYDROXYACYL-ACP DEHYDRATASE SUBUNIT HADB"/>
    <property type="match status" value="1"/>
</dbReference>
<dbReference type="InterPro" id="IPR029069">
    <property type="entry name" value="HotDog_dom_sf"/>
</dbReference>
<dbReference type="Proteomes" id="UP000182589">
    <property type="component" value="Unassembled WGS sequence"/>
</dbReference>
<dbReference type="PRINTS" id="PR01483">
    <property type="entry name" value="FASYNTHASE"/>
</dbReference>
<dbReference type="EMBL" id="FNOJ01000006">
    <property type="protein sequence ID" value="SDW45384.1"/>
    <property type="molecule type" value="Genomic_DNA"/>
</dbReference>
<protein>
    <submittedName>
        <fullName evidence="3">Acyl dehydratase</fullName>
    </submittedName>
    <submittedName>
        <fullName evidence="2">MaoC family dehydratase</fullName>
    </submittedName>
</protein>
<dbReference type="Proteomes" id="UP001157137">
    <property type="component" value="Unassembled WGS sequence"/>
</dbReference>
<proteinExistence type="predicted"/>
<dbReference type="GO" id="GO:0006633">
    <property type="term" value="P:fatty acid biosynthetic process"/>
    <property type="evidence" value="ECO:0007669"/>
    <property type="project" value="InterPro"/>
</dbReference>
<dbReference type="PANTHER" id="PTHR43841">
    <property type="entry name" value="3-HYDROXYACYL-THIOESTER DEHYDRATASE HTDX-RELATED"/>
    <property type="match status" value="1"/>
</dbReference>
<dbReference type="RefSeq" id="WP_040288438.1">
    <property type="nucleotide sequence ID" value="NZ_BSRA01000008.1"/>
</dbReference>
<reference evidence="3" key="1">
    <citation type="submission" date="2016-10" db="EMBL/GenBank/DDBJ databases">
        <authorList>
            <person name="de Groot N.N."/>
        </authorList>
    </citation>
    <scope>NUCLEOTIDE SEQUENCE [LARGE SCALE GENOMIC DNA]</scope>
    <source>
        <strain evidence="3">DSM 12489</strain>
    </source>
</reference>
<dbReference type="GO" id="GO:0005835">
    <property type="term" value="C:fatty acid synthase complex"/>
    <property type="evidence" value="ECO:0007669"/>
    <property type="project" value="InterPro"/>
</dbReference>
<accession>A0A1H2TQ01</accession>
<evidence type="ECO:0000259" key="1">
    <source>
        <dbReference type="Pfam" id="PF01575"/>
    </source>
</evidence>
<gene>
    <name evidence="2" type="primary">maoC</name>
    <name evidence="2" type="ORF">Heshes_16080</name>
    <name evidence="3" type="ORF">SAMN04489725_10641</name>
</gene>
<dbReference type="InterPro" id="IPR003965">
    <property type="entry name" value="Fatty_acid_synthase"/>
</dbReference>
<dbReference type="InterPro" id="IPR002539">
    <property type="entry name" value="MaoC-like_dom"/>
</dbReference>
<dbReference type="GO" id="GO:0004312">
    <property type="term" value="F:fatty acid synthase activity"/>
    <property type="evidence" value="ECO:0007669"/>
    <property type="project" value="InterPro"/>
</dbReference>
<dbReference type="EMBL" id="BSRA01000008">
    <property type="protein sequence ID" value="GLV13924.1"/>
    <property type="molecule type" value="Genomic_DNA"/>
</dbReference>